<reference evidence="2" key="1">
    <citation type="submission" date="2021-02" db="EMBL/GenBank/DDBJ databases">
        <authorList>
            <person name="Syme A R."/>
            <person name="Syme A R."/>
            <person name="Moolhuijzen P."/>
        </authorList>
    </citation>
    <scope>NUCLEOTIDE SEQUENCE</scope>
    <source>
        <strain evidence="2">W1-1</strain>
    </source>
</reference>
<dbReference type="Proteomes" id="UP000472372">
    <property type="component" value="Chromosome 8"/>
</dbReference>
<name>A0A6S6WJ84_9PLEO</name>
<feature type="domain" description="Heterokaryon incompatibility" evidence="1">
    <location>
        <begin position="175"/>
        <end position="265"/>
    </location>
</feature>
<dbReference type="Pfam" id="PF06985">
    <property type="entry name" value="HET"/>
    <property type="match status" value="1"/>
</dbReference>
<evidence type="ECO:0000313" key="2">
    <source>
        <dbReference type="EMBL" id="CAE7200495.1"/>
    </source>
</evidence>
<accession>A0A6S6WJ84</accession>
<dbReference type="PANTHER" id="PTHR39596:SF3">
    <property type="entry name" value="HETEROKARYON INCOMPATIBILITY DOMAIN-CONTAINING PROTEIN"/>
    <property type="match status" value="1"/>
</dbReference>
<proteinExistence type="predicted"/>
<dbReference type="PANTHER" id="PTHR39596">
    <property type="match status" value="1"/>
</dbReference>
<evidence type="ECO:0000259" key="1">
    <source>
        <dbReference type="Pfam" id="PF06985"/>
    </source>
</evidence>
<evidence type="ECO:0000313" key="3">
    <source>
        <dbReference type="Proteomes" id="UP000472372"/>
    </source>
</evidence>
<sequence>MGKMALNHVPPTWTDEQQAVAARRNKIQELISTNHSGPERALQASLNEFCNWTPDEVAALFHDYPPLPDRRLYPMGPESRYPPPGNKRFVELAGKVAVMGIANTLVLVTSPLTMPQMTKAKRKETISGILNVNKEMISSSLFVSTTLDLMEEAARRGQALCVNKWGQFRILSSSYAAISHVWAETMGLQFNDEKIQQDDRGLLISHFNKIMSKALQCGYEWVWLDLLAIPKKTDPDSSDFRLSHVKNIVINSLESVYRNADAVIVLDSFALNLPSADPLRVAPALICGLWLTRIWTYQEAKLAKRALIVTATSVVSLADILSALRERAKVDPARWDSLRKTFERLEPIYEVGINLADIALSSTNRRTENTIDYARGFYALLGLQWQKDWKYEDGIRHVYHSRPQEVAMLASMHSLRGLAQPFSWAPRYLVQQQGQSKAPYFYNFTGTGLVGSWYTAVVRERVHAAFYGAAEAEAEQDHKLALQLRIDTMSGASVLATVVTWDVKWTPGLVTWVELIPTGTARIICPDAMTSYEERSFPSVLLARQKPHDSPAQAFGDVLASAILVGGYIEAPQVQWLLT</sequence>
<protein>
    <submittedName>
        <fullName evidence="2">HET domain containing protein</fullName>
    </submittedName>
</protein>
<gene>
    <name evidence="2" type="ORF">PTTW11_08663</name>
</gene>
<organism evidence="2 3">
    <name type="scientific">Pyrenophora teres f. teres</name>
    <dbReference type="NCBI Taxonomy" id="97479"/>
    <lineage>
        <taxon>Eukaryota</taxon>
        <taxon>Fungi</taxon>
        <taxon>Dikarya</taxon>
        <taxon>Ascomycota</taxon>
        <taxon>Pezizomycotina</taxon>
        <taxon>Dothideomycetes</taxon>
        <taxon>Pleosporomycetidae</taxon>
        <taxon>Pleosporales</taxon>
        <taxon>Pleosporineae</taxon>
        <taxon>Pleosporaceae</taxon>
        <taxon>Pyrenophora</taxon>
    </lineage>
</organism>
<dbReference type="EMBL" id="HG992984">
    <property type="protein sequence ID" value="CAE7200495.1"/>
    <property type="molecule type" value="Genomic_DNA"/>
</dbReference>
<dbReference type="AlphaFoldDB" id="A0A6S6WJ84"/>
<dbReference type="InterPro" id="IPR010730">
    <property type="entry name" value="HET"/>
</dbReference>